<dbReference type="RefSeq" id="WP_087105726.1">
    <property type="nucleotide sequence ID" value="NZ_CBCSCN010000012.1"/>
</dbReference>
<sequence length="244" mass="27152">MTDNKNVVLIIGSSPDASRVSEWSLSAFSQVVAVNNAWRICPDWTHCIFPADFPEARQPVPLANQQLITEEGFVPLQNLYGGFVYAGGTMAFTAAYWVLAALKPKVICFIGCDMVYPKAGNTHFYGNGQPDPLREDISLRSLEAKSARFSALAQRDGCQVLNLTSLEASRQVFPKISFEQLTQASDFPDLVFNQGIVDRALSQEVRLGYFVEDGEYWKCVDQFDVAEIDTLDALWLSSLEKCCK</sequence>
<keyword evidence="1" id="KW-1133">Transmembrane helix</keyword>
<evidence type="ECO:0000313" key="3">
    <source>
        <dbReference type="Proteomes" id="UP000196573"/>
    </source>
</evidence>
<evidence type="ECO:0000256" key="1">
    <source>
        <dbReference type="SAM" id="Phobius"/>
    </source>
</evidence>
<reference evidence="2 3" key="1">
    <citation type="submission" date="2017-03" db="EMBL/GenBank/DDBJ databases">
        <authorList>
            <person name="Afonso C.L."/>
            <person name="Miller P.J."/>
            <person name="Scott M.A."/>
            <person name="Spackman E."/>
            <person name="Goraichik I."/>
            <person name="Dimitrov K.M."/>
            <person name="Suarez D.L."/>
            <person name="Swayne D.E."/>
        </authorList>
    </citation>
    <scope>NUCLEOTIDE SEQUENCE [LARGE SCALE GENOMIC DNA]</scope>
    <source>
        <strain evidence="2">SB41UT1</strain>
    </source>
</reference>
<accession>A0A1X7ADY2</accession>
<dbReference type="OrthoDB" id="6638257at2"/>
<organism evidence="2 3">
    <name type="scientific">Parendozoicomonas haliclonae</name>
    <dbReference type="NCBI Taxonomy" id="1960125"/>
    <lineage>
        <taxon>Bacteria</taxon>
        <taxon>Pseudomonadati</taxon>
        <taxon>Pseudomonadota</taxon>
        <taxon>Gammaproteobacteria</taxon>
        <taxon>Oceanospirillales</taxon>
        <taxon>Endozoicomonadaceae</taxon>
        <taxon>Parendozoicomonas</taxon>
    </lineage>
</organism>
<dbReference type="Proteomes" id="UP000196573">
    <property type="component" value="Unassembled WGS sequence"/>
</dbReference>
<gene>
    <name evidence="2" type="ORF">EHSB41UT_00029</name>
</gene>
<proteinExistence type="predicted"/>
<keyword evidence="3" id="KW-1185">Reference proteome</keyword>
<protein>
    <submittedName>
        <fullName evidence="2">Uncharacterized protein</fullName>
    </submittedName>
</protein>
<dbReference type="EMBL" id="FWPT01000001">
    <property type="protein sequence ID" value="SMA31575.1"/>
    <property type="molecule type" value="Genomic_DNA"/>
</dbReference>
<keyword evidence="1" id="KW-0812">Transmembrane</keyword>
<dbReference type="AlphaFoldDB" id="A0A1X7ADY2"/>
<feature type="transmembrane region" description="Helical" evidence="1">
    <location>
        <begin position="79"/>
        <end position="99"/>
    </location>
</feature>
<evidence type="ECO:0000313" key="2">
    <source>
        <dbReference type="EMBL" id="SMA31575.1"/>
    </source>
</evidence>
<name>A0A1X7ADY2_9GAMM</name>
<keyword evidence="1" id="KW-0472">Membrane</keyword>